<dbReference type="Proteomes" id="UP001364156">
    <property type="component" value="Chromosome"/>
</dbReference>
<dbReference type="InterPro" id="IPR019301">
    <property type="entry name" value="Flagellar_prot_FlgJ_N"/>
</dbReference>
<feature type="domain" description="Flagellar protein FlgJ N-terminal" evidence="1">
    <location>
        <begin position="80"/>
        <end position="128"/>
    </location>
</feature>
<proteinExistence type="predicted"/>
<keyword evidence="3" id="KW-1185">Reference proteome</keyword>
<accession>A0ABZ2HMG4</accession>
<reference evidence="2 3" key="1">
    <citation type="submission" date="2023-10" db="EMBL/GenBank/DDBJ databases">
        <title>Roseovarius strain S88 nov., isolated from a marine algae.</title>
        <authorList>
            <person name="Lee M.W."/>
            <person name="Lee J.K."/>
            <person name="Kim J.M."/>
            <person name="Choi D.G."/>
            <person name="Baek J.H."/>
            <person name="Bayburt H."/>
            <person name="Jung J.J."/>
            <person name="Han D.M."/>
            <person name="Jeon C.O."/>
        </authorList>
    </citation>
    <scope>NUCLEOTIDE SEQUENCE [LARGE SCALE GENOMIC DNA]</scope>
    <source>
        <strain evidence="2 3">S88</strain>
    </source>
</reference>
<evidence type="ECO:0000313" key="3">
    <source>
        <dbReference type="Proteomes" id="UP001364156"/>
    </source>
</evidence>
<organism evidence="2 3">
    <name type="scientific">Roseovarius phycicola</name>
    <dbReference type="NCBI Taxonomy" id="3080976"/>
    <lineage>
        <taxon>Bacteria</taxon>
        <taxon>Pseudomonadati</taxon>
        <taxon>Pseudomonadota</taxon>
        <taxon>Alphaproteobacteria</taxon>
        <taxon>Rhodobacterales</taxon>
        <taxon>Roseobacteraceae</taxon>
        <taxon>Roseovarius</taxon>
    </lineage>
</organism>
<gene>
    <name evidence="2" type="ORF">RZ517_01300</name>
</gene>
<protein>
    <submittedName>
        <fullName evidence="2">Rod-binding protein</fullName>
    </submittedName>
</protein>
<name>A0ABZ2HMG4_9RHOB</name>
<evidence type="ECO:0000259" key="1">
    <source>
        <dbReference type="Pfam" id="PF10135"/>
    </source>
</evidence>
<sequence>MQHFGLRGFFLSSANIAKHSYQFFTALRSNADQFRAIRVKSVTEILPIQPSANKSKNDTSRLVELKRVAEKLEATFLAEMLKAAGFGEQENSFSGGPGEDQFASFHRQAIADKIAAAGGIGLSEHIMRALLETKK</sequence>
<dbReference type="EMBL" id="CP146069">
    <property type="protein sequence ID" value="WWR46848.1"/>
    <property type="molecule type" value="Genomic_DNA"/>
</dbReference>
<dbReference type="RefSeq" id="WP_338549693.1">
    <property type="nucleotide sequence ID" value="NZ_CP146069.1"/>
</dbReference>
<dbReference type="Pfam" id="PF10135">
    <property type="entry name" value="Rod-binding"/>
    <property type="match status" value="1"/>
</dbReference>
<evidence type="ECO:0000313" key="2">
    <source>
        <dbReference type="EMBL" id="WWR46848.1"/>
    </source>
</evidence>